<dbReference type="InterPro" id="IPR036554">
    <property type="entry name" value="GHMP_kinase_C_sf"/>
</dbReference>
<keyword evidence="3" id="KW-0808">Transferase</keyword>
<gene>
    <name evidence="10" type="ORF">Psuf_024090</name>
</gene>
<evidence type="ECO:0000259" key="9">
    <source>
        <dbReference type="Pfam" id="PF00288"/>
    </source>
</evidence>
<proteinExistence type="predicted"/>
<name>A0A6F8YG76_9ACTN</name>
<dbReference type="PANTHER" id="PTHR43290">
    <property type="entry name" value="MEVALONATE KINASE"/>
    <property type="match status" value="1"/>
</dbReference>
<keyword evidence="7" id="KW-0460">Magnesium</keyword>
<dbReference type="PANTHER" id="PTHR43290:SF2">
    <property type="entry name" value="MEVALONATE KINASE"/>
    <property type="match status" value="1"/>
</dbReference>
<evidence type="ECO:0000256" key="6">
    <source>
        <dbReference type="ARBA" id="ARBA00022840"/>
    </source>
</evidence>
<keyword evidence="11" id="KW-1185">Reference proteome</keyword>
<protein>
    <recommendedName>
        <fullName evidence="9">GHMP kinase N-terminal domain-containing protein</fullName>
    </recommendedName>
</protein>
<reference evidence="10 11" key="2">
    <citation type="submission" date="2020-03" db="EMBL/GenBank/DDBJ databases">
        <authorList>
            <person name="Ichikawa N."/>
            <person name="Kimura A."/>
            <person name="Kitahashi Y."/>
            <person name="Uohara A."/>
        </authorList>
    </citation>
    <scope>NUCLEOTIDE SEQUENCE [LARGE SCALE GENOMIC DNA]</scope>
    <source>
        <strain evidence="10 11">NBRC 105367</strain>
    </source>
</reference>
<dbReference type="GO" id="GO:0004496">
    <property type="term" value="F:mevalonate kinase activity"/>
    <property type="evidence" value="ECO:0007669"/>
    <property type="project" value="InterPro"/>
</dbReference>
<evidence type="ECO:0000256" key="2">
    <source>
        <dbReference type="ARBA" id="ARBA00022516"/>
    </source>
</evidence>
<keyword evidence="1" id="KW-0963">Cytoplasm</keyword>
<sequence length="356" mass="37405">MGGIRSIAGVRATAPLRVDCGNALDLQGLSVLLQPYDPCTLNIAIGPRVEVVVAPRDDGRVSVDDGAEAGEFSSYAEVPLGGSHRLAAAALHHYQLSGVSIQIRSVLPRGMGLGGSGAVSLCLVAACEAVTRADHDAGSGLPDLAACALLAQRLEAAVTPTAVGFQDHLAAAFGGASLWTWNSRDYAHPFRRLSLSDPDLLDELGRRLLVALTAEGHVDGGMTAEWVASVRQGAMPAWKATSATTRELAGCLERRDWSGAHDSLDRECQIRIRAWPETMTETARALREAALAGGGAARFAGGGRGGAVWALVPPESRDRVRTRWREILGQGGVEPLTASVEREGLVVEWAATSTSH</sequence>
<evidence type="ECO:0000313" key="10">
    <source>
        <dbReference type="EMBL" id="BCB85096.1"/>
    </source>
</evidence>
<dbReference type="RefSeq" id="WP_173156584.1">
    <property type="nucleotide sequence ID" value="NZ_AP022871.1"/>
</dbReference>
<dbReference type="GO" id="GO:0019287">
    <property type="term" value="P:isopentenyl diphosphate biosynthetic process, mevalonate pathway"/>
    <property type="evidence" value="ECO:0007669"/>
    <property type="project" value="TreeGrafter"/>
</dbReference>
<evidence type="ECO:0000256" key="1">
    <source>
        <dbReference type="ARBA" id="ARBA00022490"/>
    </source>
</evidence>
<dbReference type="Gene3D" id="3.30.230.120">
    <property type="match status" value="1"/>
</dbReference>
<dbReference type="InterPro" id="IPR006204">
    <property type="entry name" value="GHMP_kinase_N_dom"/>
</dbReference>
<dbReference type="Proteomes" id="UP000503011">
    <property type="component" value="Chromosome"/>
</dbReference>
<dbReference type="InterPro" id="IPR020568">
    <property type="entry name" value="Ribosomal_Su5_D2-typ_SF"/>
</dbReference>
<evidence type="ECO:0000256" key="7">
    <source>
        <dbReference type="ARBA" id="ARBA00022842"/>
    </source>
</evidence>
<reference evidence="10 11" key="1">
    <citation type="submission" date="2020-03" db="EMBL/GenBank/DDBJ databases">
        <title>Whole genome shotgun sequence of Phytohabitans suffuscus NBRC 105367.</title>
        <authorList>
            <person name="Komaki H."/>
            <person name="Tamura T."/>
        </authorList>
    </citation>
    <scope>NUCLEOTIDE SEQUENCE [LARGE SCALE GENOMIC DNA]</scope>
    <source>
        <strain evidence="10 11">NBRC 105367</strain>
    </source>
</reference>
<dbReference type="PRINTS" id="PR00959">
    <property type="entry name" value="MEVGALKINASE"/>
</dbReference>
<keyword evidence="6" id="KW-0067">ATP-binding</keyword>
<accession>A0A6F8YG76</accession>
<dbReference type="SUPFAM" id="SSF54211">
    <property type="entry name" value="Ribosomal protein S5 domain 2-like"/>
    <property type="match status" value="1"/>
</dbReference>
<dbReference type="GO" id="GO:0005524">
    <property type="term" value="F:ATP binding"/>
    <property type="evidence" value="ECO:0007669"/>
    <property type="project" value="UniProtKB-KW"/>
</dbReference>
<keyword evidence="8" id="KW-0443">Lipid metabolism</keyword>
<dbReference type="Pfam" id="PF00288">
    <property type="entry name" value="GHMP_kinases_N"/>
    <property type="match status" value="1"/>
</dbReference>
<evidence type="ECO:0000256" key="8">
    <source>
        <dbReference type="ARBA" id="ARBA00023098"/>
    </source>
</evidence>
<dbReference type="SUPFAM" id="SSF55060">
    <property type="entry name" value="GHMP Kinase, C-terminal domain"/>
    <property type="match status" value="1"/>
</dbReference>
<evidence type="ECO:0000313" key="11">
    <source>
        <dbReference type="Proteomes" id="UP000503011"/>
    </source>
</evidence>
<dbReference type="KEGG" id="psuu:Psuf_024090"/>
<dbReference type="InterPro" id="IPR006205">
    <property type="entry name" value="Mev_gal_kin"/>
</dbReference>
<evidence type="ECO:0000256" key="5">
    <source>
        <dbReference type="ARBA" id="ARBA00022777"/>
    </source>
</evidence>
<feature type="domain" description="GHMP kinase N-terminal" evidence="9">
    <location>
        <begin position="88"/>
        <end position="175"/>
    </location>
</feature>
<dbReference type="EMBL" id="AP022871">
    <property type="protein sequence ID" value="BCB85096.1"/>
    <property type="molecule type" value="Genomic_DNA"/>
</dbReference>
<keyword evidence="5" id="KW-0418">Kinase</keyword>
<organism evidence="10 11">
    <name type="scientific">Phytohabitans suffuscus</name>
    <dbReference type="NCBI Taxonomy" id="624315"/>
    <lineage>
        <taxon>Bacteria</taxon>
        <taxon>Bacillati</taxon>
        <taxon>Actinomycetota</taxon>
        <taxon>Actinomycetes</taxon>
        <taxon>Micromonosporales</taxon>
        <taxon>Micromonosporaceae</taxon>
    </lineage>
</organism>
<dbReference type="GO" id="GO:0005829">
    <property type="term" value="C:cytosol"/>
    <property type="evidence" value="ECO:0007669"/>
    <property type="project" value="TreeGrafter"/>
</dbReference>
<keyword evidence="4" id="KW-0547">Nucleotide-binding</keyword>
<evidence type="ECO:0000256" key="4">
    <source>
        <dbReference type="ARBA" id="ARBA00022741"/>
    </source>
</evidence>
<keyword evidence="2" id="KW-0444">Lipid biosynthesis</keyword>
<evidence type="ECO:0000256" key="3">
    <source>
        <dbReference type="ARBA" id="ARBA00022679"/>
    </source>
</evidence>
<dbReference type="AlphaFoldDB" id="A0A6F8YG76"/>